<dbReference type="SUPFAM" id="SSF144083">
    <property type="entry name" value="Magnesium transport protein CorA, transmembrane region"/>
    <property type="match status" value="1"/>
</dbReference>
<dbReference type="Gene3D" id="1.20.58.340">
    <property type="entry name" value="Magnesium transport protein CorA, transmembrane region"/>
    <property type="match status" value="2"/>
</dbReference>
<evidence type="ECO:0000256" key="3">
    <source>
        <dbReference type="ARBA" id="ARBA00022989"/>
    </source>
</evidence>
<gene>
    <name evidence="6" type="primary">corA</name>
    <name evidence="6" type="ORF">WDC_1638</name>
</gene>
<keyword evidence="4 5" id="KW-0472">Membrane</keyword>
<evidence type="ECO:0000256" key="1">
    <source>
        <dbReference type="ARBA" id="ARBA00004141"/>
    </source>
</evidence>
<comment type="subcellular location">
    <subcellularLocation>
        <location evidence="1">Membrane</location>
        <topology evidence="1">Multi-pass membrane protein</topology>
    </subcellularLocation>
</comment>
<feature type="transmembrane region" description="Helical" evidence="5">
    <location>
        <begin position="82"/>
        <end position="102"/>
    </location>
</feature>
<dbReference type="Pfam" id="PF01544">
    <property type="entry name" value="CorA"/>
    <property type="match status" value="1"/>
</dbReference>
<feature type="transmembrane region" description="Helical" evidence="5">
    <location>
        <begin position="114"/>
        <end position="133"/>
    </location>
</feature>
<organism evidence="6 7">
    <name type="scientific">Paucilactobacillus wasatchensis</name>
    <dbReference type="NCBI Taxonomy" id="1335616"/>
    <lineage>
        <taxon>Bacteria</taxon>
        <taxon>Bacillati</taxon>
        <taxon>Bacillota</taxon>
        <taxon>Bacilli</taxon>
        <taxon>Lactobacillales</taxon>
        <taxon>Lactobacillaceae</taxon>
        <taxon>Paucilactobacillus</taxon>
    </lineage>
</organism>
<dbReference type="PANTHER" id="PTHR47891:SF1">
    <property type="entry name" value="CORA-MAGNESIUM AND COBALT TRANSPORTER"/>
    <property type="match status" value="1"/>
</dbReference>
<dbReference type="PATRIC" id="fig|1335616.4.peg.1643"/>
<dbReference type="CDD" id="cd12827">
    <property type="entry name" value="EcCorA_ZntB-like_u2"/>
    <property type="match status" value="1"/>
</dbReference>
<protein>
    <submittedName>
        <fullName evidence="6">Magnesium and cobalt transport protein CorA</fullName>
    </submittedName>
</protein>
<proteinExistence type="predicted"/>
<keyword evidence="3 5" id="KW-1133">Transmembrane helix</keyword>
<dbReference type="InterPro" id="IPR045863">
    <property type="entry name" value="CorA_TM1_TM2"/>
</dbReference>
<evidence type="ECO:0000313" key="6">
    <source>
        <dbReference type="EMBL" id="KIS02774.1"/>
    </source>
</evidence>
<reference evidence="6 7" key="1">
    <citation type="submission" date="2013-08" db="EMBL/GenBank/DDBJ databases">
        <title>Lactobacillus wasatchii sp. WDC04, a late gas producing bacteria isolated from aged chedder cheese.</title>
        <authorList>
            <person name="Oberg C.J."/>
            <person name="Culumber M."/>
            <person name="McMahon D.J."/>
            <person name="Broadbent J.R."/>
            <person name="Oberg T.S."/>
            <person name="Ortaki F."/>
        </authorList>
    </citation>
    <scope>NUCLEOTIDE SEQUENCE [LARGE SCALE GENOMIC DNA]</scope>
    <source>
        <strain evidence="6 7">WDC04</strain>
    </source>
</reference>
<comment type="caution">
    <text evidence="6">The sequence shown here is derived from an EMBL/GenBank/DDBJ whole genome shotgun (WGS) entry which is preliminary data.</text>
</comment>
<dbReference type="GO" id="GO:0046873">
    <property type="term" value="F:metal ion transmembrane transporter activity"/>
    <property type="evidence" value="ECO:0007669"/>
    <property type="project" value="InterPro"/>
</dbReference>
<dbReference type="Proteomes" id="UP000032279">
    <property type="component" value="Unassembled WGS sequence"/>
</dbReference>
<evidence type="ECO:0000256" key="2">
    <source>
        <dbReference type="ARBA" id="ARBA00022692"/>
    </source>
</evidence>
<dbReference type="InterPro" id="IPR047199">
    <property type="entry name" value="CorA-like"/>
</dbReference>
<dbReference type="GO" id="GO:0016020">
    <property type="term" value="C:membrane"/>
    <property type="evidence" value="ECO:0007669"/>
    <property type="project" value="UniProtKB-SubCell"/>
</dbReference>
<accession>A0A0D0YU27</accession>
<evidence type="ECO:0000256" key="4">
    <source>
        <dbReference type="ARBA" id="ARBA00023136"/>
    </source>
</evidence>
<evidence type="ECO:0000256" key="5">
    <source>
        <dbReference type="SAM" id="Phobius"/>
    </source>
</evidence>
<dbReference type="EMBL" id="AWTT01000048">
    <property type="protein sequence ID" value="KIS02774.1"/>
    <property type="molecule type" value="Genomic_DNA"/>
</dbReference>
<dbReference type="InterPro" id="IPR002523">
    <property type="entry name" value="MgTranspt_CorA/ZnTranspt_ZntB"/>
</dbReference>
<sequence length="139" mass="15513">MALQKTLIEFDIALNQNQPVLEKISSGNHYFSTTELNELSDQTLIENDQAMTMTNNQSQILDQYSNMVSAVVSNNLNDVMKILTSITLILTIPTIIGGIYGMNVNLPGAQLASAFSWIMIATIVICLITLHTLRRHHYM</sequence>
<name>A0A0D0YU27_9LACO</name>
<keyword evidence="7" id="KW-1185">Reference proteome</keyword>
<evidence type="ECO:0000313" key="7">
    <source>
        <dbReference type="Proteomes" id="UP000032279"/>
    </source>
</evidence>
<dbReference type="PANTHER" id="PTHR47891">
    <property type="entry name" value="TRANSPORTER-RELATED"/>
    <property type="match status" value="1"/>
</dbReference>
<dbReference type="AlphaFoldDB" id="A0A0D0YU27"/>
<keyword evidence="2 5" id="KW-0812">Transmembrane</keyword>